<name>A0A1W7CXP4_9ACTN</name>
<dbReference type="EMBL" id="CP021121">
    <property type="protein sequence ID" value="ARQ69621.1"/>
    <property type="molecule type" value="Genomic_DNA"/>
</dbReference>
<dbReference type="InterPro" id="IPR013325">
    <property type="entry name" value="RNA_pol_sigma_r2"/>
</dbReference>
<evidence type="ECO:0000259" key="7">
    <source>
        <dbReference type="Pfam" id="PF08281"/>
    </source>
</evidence>
<keyword evidence="4" id="KW-0804">Transcription</keyword>
<feature type="region of interest" description="Disordered" evidence="5">
    <location>
        <begin position="157"/>
        <end position="181"/>
    </location>
</feature>
<dbReference type="InterPro" id="IPR014284">
    <property type="entry name" value="RNA_pol_sigma-70_dom"/>
</dbReference>
<evidence type="ECO:0000256" key="2">
    <source>
        <dbReference type="ARBA" id="ARBA00023015"/>
    </source>
</evidence>
<dbReference type="RefSeq" id="WP_086159459.1">
    <property type="nucleotide sequence ID" value="NZ_CP021121.1"/>
</dbReference>
<evidence type="ECO:0000313" key="9">
    <source>
        <dbReference type="Proteomes" id="UP000194218"/>
    </source>
</evidence>
<accession>A0A1W7CXP4</accession>
<dbReference type="GO" id="GO:0003677">
    <property type="term" value="F:DNA binding"/>
    <property type="evidence" value="ECO:0007669"/>
    <property type="project" value="InterPro"/>
</dbReference>
<dbReference type="GO" id="GO:0016987">
    <property type="term" value="F:sigma factor activity"/>
    <property type="evidence" value="ECO:0007669"/>
    <property type="project" value="UniProtKB-KW"/>
</dbReference>
<organism evidence="8 9">
    <name type="scientific">Streptomyces marincola</name>
    <dbReference type="NCBI Taxonomy" id="2878388"/>
    <lineage>
        <taxon>Bacteria</taxon>
        <taxon>Bacillati</taxon>
        <taxon>Actinomycetota</taxon>
        <taxon>Actinomycetes</taxon>
        <taxon>Kitasatosporales</taxon>
        <taxon>Streptomycetaceae</taxon>
        <taxon>Streptomyces</taxon>
    </lineage>
</organism>
<protein>
    <recommendedName>
        <fullName evidence="10">RNA polymerase sigma-70 factor, ECF subfamily</fullName>
    </recommendedName>
</protein>
<comment type="similarity">
    <text evidence="1">Belongs to the sigma-70 factor family. ECF subfamily.</text>
</comment>
<dbReference type="OrthoDB" id="5518337at2"/>
<dbReference type="CDD" id="cd06171">
    <property type="entry name" value="Sigma70_r4"/>
    <property type="match status" value="1"/>
</dbReference>
<gene>
    <name evidence="8" type="ORF">CAG99_12740</name>
</gene>
<dbReference type="Proteomes" id="UP000194218">
    <property type="component" value="Chromosome"/>
</dbReference>
<feature type="domain" description="RNA polymerase sigma factor 70 region 4 type 2" evidence="7">
    <location>
        <begin position="103"/>
        <end position="154"/>
    </location>
</feature>
<dbReference type="Pfam" id="PF04542">
    <property type="entry name" value="Sigma70_r2"/>
    <property type="match status" value="1"/>
</dbReference>
<dbReference type="SUPFAM" id="SSF88659">
    <property type="entry name" value="Sigma3 and sigma4 domains of RNA polymerase sigma factors"/>
    <property type="match status" value="1"/>
</dbReference>
<dbReference type="AlphaFoldDB" id="A0A1W7CXP4"/>
<feature type="domain" description="RNA polymerase sigma-70 region 2" evidence="6">
    <location>
        <begin position="13"/>
        <end position="80"/>
    </location>
</feature>
<dbReference type="NCBIfam" id="TIGR02937">
    <property type="entry name" value="sigma70-ECF"/>
    <property type="match status" value="1"/>
</dbReference>
<keyword evidence="3" id="KW-0731">Sigma factor</keyword>
<dbReference type="Gene3D" id="1.10.10.10">
    <property type="entry name" value="Winged helix-like DNA-binding domain superfamily/Winged helix DNA-binding domain"/>
    <property type="match status" value="1"/>
</dbReference>
<dbReference type="PANTHER" id="PTHR43133:SF25">
    <property type="entry name" value="RNA POLYMERASE SIGMA FACTOR RFAY-RELATED"/>
    <property type="match status" value="1"/>
</dbReference>
<dbReference type="InterPro" id="IPR013249">
    <property type="entry name" value="RNA_pol_sigma70_r4_t2"/>
</dbReference>
<dbReference type="Gene3D" id="1.10.1740.10">
    <property type="match status" value="1"/>
</dbReference>
<sequence length="181" mass="20545">MDSDEQAEDFDRLFRSTFRRVMAYCLRRLSETAAHDAVSEVYAVAWRKRRQLPDDEHEAALWLLGIARKVVANQTRGQRRWARLLRRVAEQPRSAVSSAETPELSEAMAGLSADKQELLRLAYWDDLSRADMAALYGISVAAVSTRLHRARQELRSRLATADAHGTKTRNETKVGTPHGKQ</sequence>
<evidence type="ECO:0000256" key="4">
    <source>
        <dbReference type="ARBA" id="ARBA00023163"/>
    </source>
</evidence>
<keyword evidence="9" id="KW-1185">Reference proteome</keyword>
<dbReference type="Pfam" id="PF08281">
    <property type="entry name" value="Sigma70_r4_2"/>
    <property type="match status" value="1"/>
</dbReference>
<dbReference type="InterPro" id="IPR007627">
    <property type="entry name" value="RNA_pol_sigma70_r2"/>
</dbReference>
<keyword evidence="2" id="KW-0805">Transcription regulation</keyword>
<evidence type="ECO:0000256" key="3">
    <source>
        <dbReference type="ARBA" id="ARBA00023082"/>
    </source>
</evidence>
<evidence type="ECO:0000259" key="6">
    <source>
        <dbReference type="Pfam" id="PF04542"/>
    </source>
</evidence>
<evidence type="ECO:0008006" key="10">
    <source>
        <dbReference type="Google" id="ProtNLM"/>
    </source>
</evidence>
<dbReference type="KEGG" id="smao:CAG99_12740"/>
<evidence type="ECO:0000256" key="1">
    <source>
        <dbReference type="ARBA" id="ARBA00010641"/>
    </source>
</evidence>
<dbReference type="InterPro" id="IPR013324">
    <property type="entry name" value="RNA_pol_sigma_r3/r4-like"/>
</dbReference>
<dbReference type="PANTHER" id="PTHR43133">
    <property type="entry name" value="RNA POLYMERASE ECF-TYPE SIGMA FACTO"/>
    <property type="match status" value="1"/>
</dbReference>
<dbReference type="InterPro" id="IPR036388">
    <property type="entry name" value="WH-like_DNA-bd_sf"/>
</dbReference>
<dbReference type="SUPFAM" id="SSF88946">
    <property type="entry name" value="Sigma2 domain of RNA polymerase sigma factors"/>
    <property type="match status" value="1"/>
</dbReference>
<dbReference type="InterPro" id="IPR039425">
    <property type="entry name" value="RNA_pol_sigma-70-like"/>
</dbReference>
<dbReference type="GO" id="GO:0006352">
    <property type="term" value="P:DNA-templated transcription initiation"/>
    <property type="evidence" value="ECO:0007669"/>
    <property type="project" value="InterPro"/>
</dbReference>
<evidence type="ECO:0000256" key="5">
    <source>
        <dbReference type="SAM" id="MobiDB-lite"/>
    </source>
</evidence>
<proteinExistence type="inferred from homology"/>
<reference evidence="8 9" key="1">
    <citation type="submission" date="2017-05" db="EMBL/GenBank/DDBJ databases">
        <title>Complete genome sequence of Streptomyces sp. SCSIO 03032 revealed the diverse biosynthetic pathways for its bioactive secondary metabolites.</title>
        <authorList>
            <person name="Ma L."/>
            <person name="Zhu Y."/>
            <person name="Zhang W."/>
            <person name="Zhang G."/>
            <person name="Tian X."/>
            <person name="Zhang S."/>
            <person name="Zhang C."/>
        </authorList>
    </citation>
    <scope>NUCLEOTIDE SEQUENCE [LARGE SCALE GENOMIC DNA]</scope>
    <source>
        <strain evidence="8 9">SCSIO 03032</strain>
    </source>
</reference>
<evidence type="ECO:0000313" key="8">
    <source>
        <dbReference type="EMBL" id="ARQ69621.1"/>
    </source>
</evidence>